<dbReference type="AlphaFoldDB" id="R4YQI3"/>
<dbReference type="OrthoDB" id="6117930at2"/>
<protein>
    <submittedName>
        <fullName evidence="2">Uncharacterized protein</fullName>
    </submittedName>
</protein>
<sequence>MNSSAQAAMPYSTEQEAGFYISSESLSSLASGPGDQFSSNKKSLTLPVEKKDRRSESFRSQFHLDITEFDWRGSTAAEKEYIWLSMPIQYQQQRGNNNLFLLDFEPGLMTDGGNVGMDHIGLNGSVIGRRLLGNGGFWQVGLTVDRAFGDYDLRPVVSMGFQASKRTWVELGFPNINVKHHLSHALQSYFMIKPAGGVWKEEIKTDTTTKEVNLQYRSWQVGLGADFHWRGSVWLNAEIGQLRNRRVRAYDETAAVVKATPEQSRYWRIGASLKY</sequence>
<evidence type="ECO:0000256" key="1">
    <source>
        <dbReference type="SAM" id="MobiDB-lite"/>
    </source>
</evidence>
<reference evidence="2 3" key="1">
    <citation type="journal article" date="2013" name="Nat. Commun.">
        <title>Genome sequence and functional genomic analysis of the oil-degrading bacterium Oleispira antarctica.</title>
        <authorList>
            <person name="Kube M."/>
            <person name="Chernikova T.N."/>
            <person name="Al-Ramahi Y."/>
            <person name="Beloqui A."/>
            <person name="Lopez-Cortez N."/>
            <person name="Guazzaroni M.E."/>
            <person name="Heipieper H.J."/>
            <person name="Klages S."/>
            <person name="Kotsyurbenko O.R."/>
            <person name="Langer I."/>
            <person name="Nechitaylo T.Y."/>
            <person name="Lunsdorf H."/>
            <person name="Fernandez M."/>
            <person name="Juarez S."/>
            <person name="Ciordia S."/>
            <person name="Singer A."/>
            <person name="Kagan O."/>
            <person name="Egorova O."/>
            <person name="Petit P.A."/>
            <person name="Stogios P."/>
            <person name="Kim Y."/>
            <person name="Tchigvintsev A."/>
            <person name="Flick R."/>
            <person name="Denaro R."/>
            <person name="Genovese M."/>
            <person name="Albar J.P."/>
            <person name="Reva O.N."/>
            <person name="Martinez-Gomariz M."/>
            <person name="Tran H."/>
            <person name="Ferrer M."/>
            <person name="Savchenko A."/>
            <person name="Yakunin A.F."/>
            <person name="Yakimov M.M."/>
            <person name="Golyshina O.V."/>
            <person name="Reinhardt R."/>
            <person name="Golyshin P.N."/>
        </authorList>
    </citation>
    <scope>NUCLEOTIDE SEQUENCE [LARGE SCALE GENOMIC DNA]</scope>
</reference>
<evidence type="ECO:0000313" key="3">
    <source>
        <dbReference type="Proteomes" id="UP000032749"/>
    </source>
</evidence>
<keyword evidence="3" id="KW-1185">Reference proteome</keyword>
<dbReference type="KEGG" id="oai:OLEAN_C13120"/>
<dbReference type="EMBL" id="FO203512">
    <property type="protein sequence ID" value="CCK75488.1"/>
    <property type="molecule type" value="Genomic_DNA"/>
</dbReference>
<feature type="region of interest" description="Disordered" evidence="1">
    <location>
        <begin position="26"/>
        <end position="50"/>
    </location>
</feature>
<name>R4YQI3_OLEAN</name>
<accession>R4YQI3</accession>
<evidence type="ECO:0000313" key="2">
    <source>
        <dbReference type="EMBL" id="CCK75488.1"/>
    </source>
</evidence>
<organism evidence="2 3">
    <name type="scientific">Oleispira antarctica RB-8</name>
    <dbReference type="NCBI Taxonomy" id="698738"/>
    <lineage>
        <taxon>Bacteria</taxon>
        <taxon>Pseudomonadati</taxon>
        <taxon>Pseudomonadota</taxon>
        <taxon>Gammaproteobacteria</taxon>
        <taxon>Oceanospirillales</taxon>
        <taxon>Oceanospirillaceae</taxon>
        <taxon>Oleispira</taxon>
    </lineage>
</organism>
<gene>
    <name evidence="2" type="ORF">OLEAN_C13120</name>
</gene>
<dbReference type="HOGENOM" id="CLU_1011342_0_0_6"/>
<dbReference type="Proteomes" id="UP000032749">
    <property type="component" value="Chromosome"/>
</dbReference>
<dbReference type="STRING" id="698738.OLEAN_C13120"/>
<proteinExistence type="predicted"/>